<accession>A0A7Z0I0P6</accession>
<organism evidence="1 2">
    <name type="scientific">Rhabdonatronobacter sediminivivens</name>
    <dbReference type="NCBI Taxonomy" id="2743469"/>
    <lineage>
        <taxon>Bacteria</taxon>
        <taxon>Pseudomonadati</taxon>
        <taxon>Pseudomonadota</taxon>
        <taxon>Alphaproteobacteria</taxon>
        <taxon>Rhodobacterales</taxon>
        <taxon>Paracoccaceae</taxon>
        <taxon>Rhabdonatronobacter</taxon>
    </lineage>
</organism>
<reference evidence="1 2" key="1">
    <citation type="journal article" date="2000" name="Arch. Microbiol.">
        <title>Rhodobaca bogoriensis gen. nov. and sp. nov., an alkaliphilic purple nonsulfur bacterium from African Rift Valley soda lakes.</title>
        <authorList>
            <person name="Milford A.D."/>
            <person name="Achenbach L.A."/>
            <person name="Jung D.O."/>
            <person name="Madigan M.T."/>
        </authorList>
    </citation>
    <scope>NUCLEOTIDE SEQUENCE [LARGE SCALE GENOMIC DNA]</scope>
    <source>
        <strain evidence="1 2">2376</strain>
    </source>
</reference>
<evidence type="ECO:0000313" key="1">
    <source>
        <dbReference type="EMBL" id="NYS25786.1"/>
    </source>
</evidence>
<gene>
    <name evidence="1" type="ORF">HUK65_12360</name>
</gene>
<dbReference type="AlphaFoldDB" id="A0A7Z0I0P6"/>
<dbReference type="EMBL" id="JACBXS010000025">
    <property type="protein sequence ID" value="NYS25786.1"/>
    <property type="molecule type" value="Genomic_DNA"/>
</dbReference>
<proteinExistence type="predicted"/>
<protein>
    <submittedName>
        <fullName evidence="1">Uncharacterized protein</fullName>
    </submittedName>
</protein>
<name>A0A7Z0I0P6_9RHOB</name>
<dbReference type="Proteomes" id="UP000529417">
    <property type="component" value="Unassembled WGS sequence"/>
</dbReference>
<sequence>MTALDATALLAAERWLRFHDLRAGPGFGAVTLWVDAAEPSEDMVPLGSGSARIDRIIGPVQAIEPGLDSLRYQIVFRDCVAWGWRDESYALPEEGEDTGTALRRYTVSHFLEYARRAGFSEGMTEHPMEHFSVVTLDAILDVLCPEAPEVTARLIRHDDDGHRQEP</sequence>
<evidence type="ECO:0000313" key="2">
    <source>
        <dbReference type="Proteomes" id="UP000529417"/>
    </source>
</evidence>
<keyword evidence="2" id="KW-1185">Reference proteome</keyword>
<comment type="caution">
    <text evidence="1">The sequence shown here is derived from an EMBL/GenBank/DDBJ whole genome shotgun (WGS) entry which is preliminary data.</text>
</comment>
<dbReference type="RefSeq" id="WP_179906587.1">
    <property type="nucleotide sequence ID" value="NZ_JACBXS010000025.1"/>
</dbReference>